<dbReference type="AlphaFoldDB" id="A0A0J8FQ79"/>
<evidence type="ECO:0000313" key="1">
    <source>
        <dbReference type="EMBL" id="KMT52402.1"/>
    </source>
</evidence>
<keyword evidence="2" id="KW-1185">Reference proteome</keyword>
<sequence>MNNNYRFEKLKKLELGPNENKEDIYSLMLRPTLSGNIIQVFDSLAELKPNLSSDYYYIAHNLVTRKGKKIFFKGDLYKAKIHDLLNFLDEAINSDDLRELLISPVEANSTRKVFYCSEDAFYMYAAEDN</sequence>
<reference evidence="1 2" key="1">
    <citation type="submission" date="2015-06" db="EMBL/GenBank/DDBJ databases">
        <title>Draft genome sequence of an Antarctic Pseudomonas sp. strain KG01 with full potential for biotechnological applications.</title>
        <authorList>
            <person name="Pavlov M.S."/>
            <person name="Lira F."/>
            <person name="Martinez J.L."/>
            <person name="Marshall S.H."/>
        </authorList>
    </citation>
    <scope>NUCLEOTIDE SEQUENCE [LARGE SCALE GENOMIC DNA]</scope>
    <source>
        <strain evidence="1 2">KG01</strain>
    </source>
</reference>
<gene>
    <name evidence="1" type="ORF">ACR52_28125</name>
</gene>
<proteinExistence type="predicted"/>
<evidence type="ECO:0000313" key="2">
    <source>
        <dbReference type="Proteomes" id="UP000037551"/>
    </source>
</evidence>
<comment type="caution">
    <text evidence="1">The sequence shown here is derived from an EMBL/GenBank/DDBJ whole genome shotgun (WGS) entry which is preliminary data.</text>
</comment>
<dbReference type="RefSeq" id="WP_048731807.1">
    <property type="nucleotide sequence ID" value="NZ_LFMW01000039.1"/>
</dbReference>
<organism evidence="1 2">
    <name type="scientific">Pseudomonas fildesensis</name>
    <dbReference type="NCBI Taxonomy" id="1674920"/>
    <lineage>
        <taxon>Bacteria</taxon>
        <taxon>Pseudomonadati</taxon>
        <taxon>Pseudomonadota</taxon>
        <taxon>Gammaproteobacteria</taxon>
        <taxon>Pseudomonadales</taxon>
        <taxon>Pseudomonadaceae</taxon>
        <taxon>Pseudomonas</taxon>
    </lineage>
</organism>
<protein>
    <submittedName>
        <fullName evidence="1">Uncharacterized protein</fullName>
    </submittedName>
</protein>
<dbReference type="EMBL" id="LFMW01000039">
    <property type="protein sequence ID" value="KMT52402.1"/>
    <property type="molecule type" value="Genomic_DNA"/>
</dbReference>
<dbReference type="Proteomes" id="UP000037551">
    <property type="component" value="Unassembled WGS sequence"/>
</dbReference>
<name>A0A0J8FQ79_9PSED</name>
<dbReference type="OrthoDB" id="7067797at2"/>
<accession>A0A0J8FQ79</accession>
<dbReference type="PATRIC" id="fig|1674920.3.peg.5757"/>